<comment type="caution">
    <text evidence="1">The sequence shown here is derived from an EMBL/GenBank/DDBJ whole genome shotgun (WGS) entry which is preliminary data.</text>
</comment>
<evidence type="ECO:0000313" key="2">
    <source>
        <dbReference type="Proteomes" id="UP001642540"/>
    </source>
</evidence>
<dbReference type="EMBL" id="CAXLJM020000076">
    <property type="protein sequence ID" value="CAL8129159.1"/>
    <property type="molecule type" value="Genomic_DNA"/>
</dbReference>
<gene>
    <name evidence="1" type="ORF">ODALV1_LOCUS22921</name>
</gene>
<keyword evidence="2" id="KW-1185">Reference proteome</keyword>
<evidence type="ECO:0000313" key="1">
    <source>
        <dbReference type="EMBL" id="CAL8129159.1"/>
    </source>
</evidence>
<dbReference type="Proteomes" id="UP001642540">
    <property type="component" value="Unassembled WGS sequence"/>
</dbReference>
<proteinExistence type="predicted"/>
<reference evidence="1 2" key="1">
    <citation type="submission" date="2024-08" db="EMBL/GenBank/DDBJ databases">
        <authorList>
            <person name="Cucini C."/>
            <person name="Frati F."/>
        </authorList>
    </citation>
    <scope>NUCLEOTIDE SEQUENCE [LARGE SCALE GENOMIC DNA]</scope>
</reference>
<sequence length="132" mass="15454">MDEHSDWDQRQLSVLKENSDSLHHDKILQSGRLHEKTRRQSTERLRDISILERMKMFTPRRVCFERLGDPETRLNVFKTKDTDTKDVLWKATCSGQGIVCEAYYLLDEVAEADGVVETSTSFHPVEEFRHVC</sequence>
<accession>A0ABP1RJJ9</accession>
<organism evidence="1 2">
    <name type="scientific">Orchesella dallaii</name>
    <dbReference type="NCBI Taxonomy" id="48710"/>
    <lineage>
        <taxon>Eukaryota</taxon>
        <taxon>Metazoa</taxon>
        <taxon>Ecdysozoa</taxon>
        <taxon>Arthropoda</taxon>
        <taxon>Hexapoda</taxon>
        <taxon>Collembola</taxon>
        <taxon>Entomobryomorpha</taxon>
        <taxon>Entomobryoidea</taxon>
        <taxon>Orchesellidae</taxon>
        <taxon>Orchesellinae</taxon>
        <taxon>Orchesella</taxon>
    </lineage>
</organism>
<name>A0ABP1RJJ9_9HEXA</name>
<protein>
    <submittedName>
        <fullName evidence="1">Uncharacterized protein</fullName>
    </submittedName>
</protein>